<protein>
    <submittedName>
        <fullName evidence="2">MBL fold metallo-hydrolase</fullName>
    </submittedName>
</protein>
<dbReference type="InterPro" id="IPR001279">
    <property type="entry name" value="Metallo-B-lactamas"/>
</dbReference>
<dbReference type="InterPro" id="IPR052533">
    <property type="entry name" value="WalJ/YycJ-like"/>
</dbReference>
<evidence type="ECO:0000259" key="1">
    <source>
        <dbReference type="SMART" id="SM00849"/>
    </source>
</evidence>
<dbReference type="Proteomes" id="UP000322658">
    <property type="component" value="Unassembled WGS sequence"/>
</dbReference>
<dbReference type="PANTHER" id="PTHR47619:SF1">
    <property type="entry name" value="EXODEOXYRIBONUCLEASE WALJ"/>
    <property type="match status" value="1"/>
</dbReference>
<gene>
    <name evidence="2" type="ORF">F2Y07_03275</name>
</gene>
<dbReference type="EMBL" id="VVXJ01000005">
    <property type="protein sequence ID" value="KAA2377172.1"/>
    <property type="molecule type" value="Genomic_DNA"/>
</dbReference>
<dbReference type="Pfam" id="PF12706">
    <property type="entry name" value="Lactamase_B_2"/>
    <property type="match status" value="1"/>
</dbReference>
<feature type="domain" description="Metallo-beta-lactamase" evidence="1">
    <location>
        <begin position="11"/>
        <end position="184"/>
    </location>
</feature>
<dbReference type="InterPro" id="IPR036866">
    <property type="entry name" value="RibonucZ/Hydroxyglut_hydro"/>
</dbReference>
<reference evidence="2 3" key="1">
    <citation type="journal article" date="2019" name="Nat. Med.">
        <title>A library of human gut bacterial isolates paired with longitudinal multiomics data enables mechanistic microbiome research.</title>
        <authorList>
            <person name="Poyet M."/>
            <person name="Groussin M."/>
            <person name="Gibbons S.M."/>
            <person name="Avila-Pacheco J."/>
            <person name="Jiang X."/>
            <person name="Kearney S.M."/>
            <person name="Perrotta A.R."/>
            <person name="Berdy B."/>
            <person name="Zhao S."/>
            <person name="Lieberman T.D."/>
            <person name="Swanson P.K."/>
            <person name="Smith M."/>
            <person name="Roesemann S."/>
            <person name="Alexander J.E."/>
            <person name="Rich S.A."/>
            <person name="Livny J."/>
            <person name="Vlamakis H."/>
            <person name="Clish C."/>
            <person name="Bullock K."/>
            <person name="Deik A."/>
            <person name="Scott J."/>
            <person name="Pierce K.A."/>
            <person name="Xavier R.J."/>
            <person name="Alm E.J."/>
        </authorList>
    </citation>
    <scope>NUCLEOTIDE SEQUENCE [LARGE SCALE GENOMIC DNA]</scope>
    <source>
        <strain evidence="2 3">BIOML-A1</strain>
    </source>
</reference>
<comment type="caution">
    <text evidence="2">The sequence shown here is derived from an EMBL/GenBank/DDBJ whole genome shotgun (WGS) entry which is preliminary data.</text>
</comment>
<dbReference type="Gene3D" id="3.60.15.10">
    <property type="entry name" value="Ribonuclease Z/Hydroxyacylglutathione hydrolase-like"/>
    <property type="match status" value="1"/>
</dbReference>
<dbReference type="PANTHER" id="PTHR47619">
    <property type="entry name" value="METALLO-HYDROLASE YYCJ-RELATED"/>
    <property type="match status" value="1"/>
</dbReference>
<evidence type="ECO:0000313" key="3">
    <source>
        <dbReference type="Proteomes" id="UP000322658"/>
    </source>
</evidence>
<dbReference type="SUPFAM" id="SSF56281">
    <property type="entry name" value="Metallo-hydrolase/oxidoreductase"/>
    <property type="match status" value="1"/>
</dbReference>
<dbReference type="AlphaFoldDB" id="A0A5B3GVA7"/>
<evidence type="ECO:0000313" key="2">
    <source>
        <dbReference type="EMBL" id="KAA2377172.1"/>
    </source>
</evidence>
<dbReference type="SMART" id="SM00849">
    <property type="entry name" value="Lactamase_B"/>
    <property type="match status" value="1"/>
</dbReference>
<organism evidence="2 3">
    <name type="scientific">Alistipes shahii</name>
    <dbReference type="NCBI Taxonomy" id="328814"/>
    <lineage>
        <taxon>Bacteria</taxon>
        <taxon>Pseudomonadati</taxon>
        <taxon>Bacteroidota</taxon>
        <taxon>Bacteroidia</taxon>
        <taxon>Bacteroidales</taxon>
        <taxon>Rikenellaceae</taxon>
        <taxon>Alistipes</taxon>
    </lineage>
</organism>
<dbReference type="RefSeq" id="WP_118406881.1">
    <property type="nucleotide sequence ID" value="NZ_CAUENT010000079.1"/>
</dbReference>
<proteinExistence type="predicted"/>
<sequence length="249" mass="27218">MKLHVISSSSAGNCYVLESEASALVIECGASPETMFARTGIDARKFVGAVVTHEHGDHAAHIGKYADRAIDVYASRGTLAACHIDKAYRAHALRPMQSVTVGDFVVRAFDVKHDAAEPFGYIIEHEECGKVLFATDTHFIRYNFKSLRLNHILIEANYSQEELDDNIARGAMNPAQAARVRTSHLSIDAACDMVKANETAELSTVVLLHLSNANSLADAFAAQMRKTARFARVFVADKGLIVELNKSEI</sequence>
<name>A0A5B3GVA7_9BACT</name>
<dbReference type="GO" id="GO:0016787">
    <property type="term" value="F:hydrolase activity"/>
    <property type="evidence" value="ECO:0007669"/>
    <property type="project" value="UniProtKB-KW"/>
</dbReference>
<keyword evidence="2" id="KW-0378">Hydrolase</keyword>
<accession>A0A5B3GVA7</accession>